<feature type="chain" id="PRO_5017296916" evidence="1">
    <location>
        <begin position="19"/>
        <end position="257"/>
    </location>
</feature>
<organism evidence="3 4">
    <name type="scientific">Acinetobacter tianfuensis</name>
    <dbReference type="NCBI Taxonomy" id="2419603"/>
    <lineage>
        <taxon>Bacteria</taxon>
        <taxon>Pseudomonadati</taxon>
        <taxon>Pseudomonadota</taxon>
        <taxon>Gammaproteobacteria</taxon>
        <taxon>Moraxellales</taxon>
        <taxon>Moraxellaceae</taxon>
        <taxon>Acinetobacter</taxon>
    </lineage>
</organism>
<dbReference type="RefSeq" id="WP_120401832.1">
    <property type="nucleotide sequence ID" value="NZ_RAXV01000007.1"/>
</dbReference>
<evidence type="ECO:0000259" key="2">
    <source>
        <dbReference type="Pfam" id="PF11738"/>
    </source>
</evidence>
<evidence type="ECO:0000256" key="1">
    <source>
        <dbReference type="SAM" id="SignalP"/>
    </source>
</evidence>
<dbReference type="OrthoDB" id="6697831at2"/>
<proteinExistence type="predicted"/>
<dbReference type="EMBL" id="RAXV01000007">
    <property type="protein sequence ID" value="RKG32850.1"/>
    <property type="molecule type" value="Genomic_DNA"/>
</dbReference>
<dbReference type="InterPro" id="IPR037126">
    <property type="entry name" value="PdaC/RsiV-like_sf"/>
</dbReference>
<dbReference type="Gene3D" id="3.30.565.40">
    <property type="entry name" value="Fervidobacterium nodosum Rt17-B1 like"/>
    <property type="match status" value="1"/>
</dbReference>
<sequence length="257" mass="28530">MKPAQFKFGLLAAAVLGAAVLTGCQPREVPAEPQAEASAPAAASIQLLQVQAVPMEGFNKNVCEKEGCTQFDLQTVKSNAAWIDEYFADRIRKAEPVAFSEIQPQAAEETDPAKLNQQSISVRYMGQQYDIATFAMASYSYSSGAAHGLYHIEYVNFDLKNQKRLALHDILNQGAEQKVLEALYEANTNWLYNRQIEKSQLKLSDNYYYGANGIVFVYPLYELASYAEGMTELKLPYESAAALIQSKYLPSLPKNSK</sequence>
<keyword evidence="1" id="KW-0732">Signal</keyword>
<feature type="domain" description="DUF3298" evidence="2">
    <location>
        <begin position="169"/>
        <end position="238"/>
    </location>
</feature>
<dbReference type="Proteomes" id="UP000282388">
    <property type="component" value="Unassembled WGS sequence"/>
</dbReference>
<feature type="signal peptide" evidence="1">
    <location>
        <begin position="1"/>
        <end position="18"/>
    </location>
</feature>
<reference evidence="3 4" key="1">
    <citation type="submission" date="2018-09" db="EMBL/GenBank/DDBJ databases">
        <title>The draft genome of Acinetobacter spp. strains.</title>
        <authorList>
            <person name="Qin J."/>
            <person name="Feng Y."/>
            <person name="Zong Z."/>
        </authorList>
    </citation>
    <scope>NUCLEOTIDE SEQUENCE [LARGE SCALE GENOMIC DNA]</scope>
    <source>
        <strain evidence="3 4">WCHAc060012</strain>
    </source>
</reference>
<keyword evidence="4" id="KW-1185">Reference proteome</keyword>
<gene>
    <name evidence="3" type="ORF">D7V32_04840</name>
</gene>
<comment type="caution">
    <text evidence="3">The sequence shown here is derived from an EMBL/GenBank/DDBJ whole genome shotgun (WGS) entry which is preliminary data.</text>
</comment>
<accession>A0A3A8EQ37</accession>
<dbReference type="AlphaFoldDB" id="A0A3A8EQ37"/>
<name>A0A3A8EQ37_9GAMM</name>
<dbReference type="Gene3D" id="3.90.640.20">
    <property type="entry name" value="Heat-shock cognate protein, ATPase"/>
    <property type="match status" value="1"/>
</dbReference>
<evidence type="ECO:0000313" key="3">
    <source>
        <dbReference type="EMBL" id="RKG32850.1"/>
    </source>
</evidence>
<evidence type="ECO:0000313" key="4">
    <source>
        <dbReference type="Proteomes" id="UP000282388"/>
    </source>
</evidence>
<dbReference type="PROSITE" id="PS51257">
    <property type="entry name" value="PROKAR_LIPOPROTEIN"/>
    <property type="match status" value="1"/>
</dbReference>
<protein>
    <submittedName>
        <fullName evidence="3">DUF3298 domain-containing protein</fullName>
    </submittedName>
</protein>
<dbReference type="InterPro" id="IPR021729">
    <property type="entry name" value="DUF3298"/>
</dbReference>
<dbReference type="Pfam" id="PF11738">
    <property type="entry name" value="DUF3298"/>
    <property type="match status" value="1"/>
</dbReference>